<evidence type="ECO:0008006" key="3">
    <source>
        <dbReference type="Google" id="ProtNLM"/>
    </source>
</evidence>
<dbReference type="EMBL" id="KN610585">
    <property type="protein sequence ID" value="KHJ77617.1"/>
    <property type="molecule type" value="Genomic_DNA"/>
</dbReference>
<organism evidence="1 2">
    <name type="scientific">Oesophagostomum dentatum</name>
    <name type="common">Nodular worm</name>
    <dbReference type="NCBI Taxonomy" id="61180"/>
    <lineage>
        <taxon>Eukaryota</taxon>
        <taxon>Metazoa</taxon>
        <taxon>Ecdysozoa</taxon>
        <taxon>Nematoda</taxon>
        <taxon>Chromadorea</taxon>
        <taxon>Rhabditida</taxon>
        <taxon>Rhabditina</taxon>
        <taxon>Rhabditomorpha</taxon>
        <taxon>Strongyloidea</taxon>
        <taxon>Strongylidae</taxon>
        <taxon>Oesophagostomum</taxon>
    </lineage>
</organism>
<reference evidence="1 2" key="1">
    <citation type="submission" date="2014-03" db="EMBL/GenBank/DDBJ databases">
        <title>Draft genome of the hookworm Oesophagostomum dentatum.</title>
        <authorList>
            <person name="Mitreva M."/>
        </authorList>
    </citation>
    <scope>NUCLEOTIDE SEQUENCE [LARGE SCALE GENOMIC DNA]</scope>
    <source>
        <strain evidence="1 2">OD-Hann</strain>
    </source>
</reference>
<sequence length="275" mass="31624">MVSTRFFRRHLETTHNYIQFMVFVMAQLRQALTSYRSLNPSIDQFRRIFCALKDELTALGAGSGLRIVLDYEKAAIAAAENIFSESKVEGCGWHLSQAWTRKRNSLGLRQFIVGKKRCRNIARWWNTVKGIPFLPEDLVRRVPAIYHPPVPESHTAYMKCLEFISYLHTVWLDGPFKGLWCKWKVEEVRTTNLAEAFHRSPQKVDRYDAETEKDASRIDPQFLGCKSNSSILLPHASFVFILSFSSLSWASRGLSSVESSILLDSERLRMNRTSG</sequence>
<name>A0A0B1S2D2_OESDE</name>
<dbReference type="Proteomes" id="UP000053660">
    <property type="component" value="Unassembled WGS sequence"/>
</dbReference>
<evidence type="ECO:0000313" key="1">
    <source>
        <dbReference type="EMBL" id="KHJ77617.1"/>
    </source>
</evidence>
<dbReference type="AlphaFoldDB" id="A0A0B1S2D2"/>
<accession>A0A0B1S2D2</accession>
<gene>
    <name evidence="1" type="ORF">OESDEN_22763</name>
</gene>
<protein>
    <recommendedName>
        <fullName evidence="3">MULE transposase domain-containing protein</fullName>
    </recommendedName>
</protein>
<evidence type="ECO:0000313" key="2">
    <source>
        <dbReference type="Proteomes" id="UP000053660"/>
    </source>
</evidence>
<proteinExistence type="predicted"/>
<dbReference type="OrthoDB" id="8110858at2759"/>
<keyword evidence="2" id="KW-1185">Reference proteome</keyword>